<proteinExistence type="inferred from homology"/>
<accession>U7V960</accession>
<dbReference type="PANTHER" id="PTHR34297:SF2">
    <property type="entry name" value="ASP23_GLS24 FAMILY ENVELOPE STRESS RESPONSE PROTEIN"/>
    <property type="match status" value="1"/>
</dbReference>
<evidence type="ECO:0000313" key="2">
    <source>
        <dbReference type="EMBL" id="ERT68085.1"/>
    </source>
</evidence>
<evidence type="ECO:0000256" key="1">
    <source>
        <dbReference type="ARBA" id="ARBA00005721"/>
    </source>
</evidence>
<dbReference type="Proteomes" id="UP000017081">
    <property type="component" value="Unassembled WGS sequence"/>
</dbReference>
<comment type="similarity">
    <text evidence="1">Belongs to the asp23 family.</text>
</comment>
<comment type="caution">
    <text evidence="2">The sequence shown here is derived from an EMBL/GenBank/DDBJ whole genome shotgun (WGS) entry which is preliminary data.</text>
</comment>
<dbReference type="eggNOG" id="COG1302">
    <property type="taxonomic scope" value="Bacteria"/>
</dbReference>
<protein>
    <submittedName>
        <fullName evidence="2">Alkaline shock protein 23 family protein</fullName>
    </submittedName>
</protein>
<dbReference type="PANTHER" id="PTHR34297">
    <property type="entry name" value="HYPOTHETICAL CYTOSOLIC PROTEIN-RELATED"/>
    <property type="match status" value="1"/>
</dbReference>
<dbReference type="HOGENOM" id="CLU_113198_4_2_0"/>
<gene>
    <name evidence="2" type="ORF">HMPREF0202_02021</name>
</gene>
<name>U7V960_9FUSO</name>
<dbReference type="STRING" id="1319815.HMPREF0202_02021"/>
<dbReference type="EMBL" id="AXZF01000083">
    <property type="protein sequence ID" value="ERT68085.1"/>
    <property type="molecule type" value="Genomic_DNA"/>
</dbReference>
<reference evidence="2 3" key="1">
    <citation type="submission" date="2013-08" db="EMBL/GenBank/DDBJ databases">
        <authorList>
            <person name="Weinstock G."/>
            <person name="Sodergren E."/>
            <person name="Wylie T."/>
            <person name="Fulton L."/>
            <person name="Fulton R."/>
            <person name="Fronick C."/>
            <person name="O'Laughlin M."/>
            <person name="Godfrey J."/>
            <person name="Miner T."/>
            <person name="Herter B."/>
            <person name="Appelbaum E."/>
            <person name="Cordes M."/>
            <person name="Lek S."/>
            <person name="Wollam A."/>
            <person name="Pepin K.H."/>
            <person name="Palsikar V.B."/>
            <person name="Mitreva M."/>
            <person name="Wilson R.K."/>
        </authorList>
    </citation>
    <scope>NUCLEOTIDE SEQUENCE [LARGE SCALE GENOMIC DNA]</scope>
    <source>
        <strain evidence="2 3">ATCC BAA-474</strain>
    </source>
</reference>
<organism evidence="2 3">
    <name type="scientific">Cetobacterium somerae ATCC BAA-474</name>
    <dbReference type="NCBI Taxonomy" id="1319815"/>
    <lineage>
        <taxon>Bacteria</taxon>
        <taxon>Fusobacteriati</taxon>
        <taxon>Fusobacteriota</taxon>
        <taxon>Fusobacteriia</taxon>
        <taxon>Fusobacteriales</taxon>
        <taxon>Fusobacteriaceae</taxon>
        <taxon>Cetobacterium</taxon>
    </lineage>
</organism>
<keyword evidence="3" id="KW-1185">Reference proteome</keyword>
<sequence length="134" mass="14737">MYNIYGGVFMNELGNIKIADDVVKTISAKAAQDVSGVYKLAGGVADEVSKMLGKKRLTNGVKVEVGEKECSVEIYIIVEYGYQISEVAQNVQKNVLTAVSTMTGLKVVEVNVFVQDVKILTDEYEEKHEDIEIV</sequence>
<evidence type="ECO:0000313" key="3">
    <source>
        <dbReference type="Proteomes" id="UP000017081"/>
    </source>
</evidence>
<dbReference type="InterPro" id="IPR005531">
    <property type="entry name" value="Asp23"/>
</dbReference>
<dbReference type="AlphaFoldDB" id="U7V960"/>
<dbReference type="PATRIC" id="fig|1319815.3.peg.1947"/>
<dbReference type="Pfam" id="PF03780">
    <property type="entry name" value="Asp23"/>
    <property type="match status" value="1"/>
</dbReference>